<dbReference type="PANTHER" id="PTHR11808:SF90">
    <property type="entry name" value="CYSTATHIONINE GAMMA-SYNTHASE"/>
    <property type="match status" value="1"/>
</dbReference>
<dbReference type="FunFam" id="3.40.640.10:FF:000009">
    <property type="entry name" value="Cystathionine gamma-synthase homolog"/>
    <property type="match status" value="1"/>
</dbReference>
<organism evidence="6 7">
    <name type="scientific">Caldanaerobius fijiensis DSM 17918</name>
    <dbReference type="NCBI Taxonomy" id="1121256"/>
    <lineage>
        <taxon>Bacteria</taxon>
        <taxon>Bacillati</taxon>
        <taxon>Bacillota</taxon>
        <taxon>Clostridia</taxon>
        <taxon>Thermoanaerobacterales</taxon>
        <taxon>Thermoanaerobacteraceae</taxon>
        <taxon>Caldanaerobius</taxon>
    </lineage>
</organism>
<dbReference type="PANTHER" id="PTHR11808">
    <property type="entry name" value="TRANS-SULFURATION ENZYME FAMILY MEMBER"/>
    <property type="match status" value="1"/>
</dbReference>
<protein>
    <submittedName>
        <fullName evidence="6">Cystathionine gamma-synthase</fullName>
    </submittedName>
</protein>
<dbReference type="InterPro" id="IPR000277">
    <property type="entry name" value="Cys/Met-Metab_PyrdxlP-dep_enz"/>
</dbReference>
<comment type="similarity">
    <text evidence="2 5">Belongs to the trans-sulfuration enzymes family.</text>
</comment>
<dbReference type="OrthoDB" id="9780685at2"/>
<evidence type="ECO:0000256" key="1">
    <source>
        <dbReference type="ARBA" id="ARBA00001933"/>
    </source>
</evidence>
<dbReference type="Pfam" id="PF01053">
    <property type="entry name" value="Cys_Met_Meta_PP"/>
    <property type="match status" value="1"/>
</dbReference>
<evidence type="ECO:0000256" key="2">
    <source>
        <dbReference type="ARBA" id="ARBA00009077"/>
    </source>
</evidence>
<dbReference type="AlphaFoldDB" id="A0A1M5C7J0"/>
<evidence type="ECO:0000256" key="3">
    <source>
        <dbReference type="ARBA" id="ARBA00022898"/>
    </source>
</evidence>
<dbReference type="GO" id="GO:0030170">
    <property type="term" value="F:pyridoxal phosphate binding"/>
    <property type="evidence" value="ECO:0007669"/>
    <property type="project" value="InterPro"/>
</dbReference>
<keyword evidence="7" id="KW-1185">Reference proteome</keyword>
<dbReference type="InterPro" id="IPR015421">
    <property type="entry name" value="PyrdxlP-dep_Trfase_major"/>
</dbReference>
<dbReference type="GO" id="GO:0005737">
    <property type="term" value="C:cytoplasm"/>
    <property type="evidence" value="ECO:0007669"/>
    <property type="project" value="TreeGrafter"/>
</dbReference>
<dbReference type="FunFam" id="3.90.1150.10:FF:000033">
    <property type="entry name" value="Cystathionine gamma-synthase"/>
    <property type="match status" value="1"/>
</dbReference>
<dbReference type="Gene3D" id="3.40.640.10">
    <property type="entry name" value="Type I PLP-dependent aspartate aminotransferase-like (Major domain)"/>
    <property type="match status" value="1"/>
</dbReference>
<dbReference type="Proteomes" id="UP000184088">
    <property type="component" value="Unassembled WGS sequence"/>
</dbReference>
<dbReference type="EMBL" id="FQVH01000026">
    <property type="protein sequence ID" value="SHF50620.1"/>
    <property type="molecule type" value="Genomic_DNA"/>
</dbReference>
<proteinExistence type="inferred from homology"/>
<reference evidence="6 7" key="1">
    <citation type="submission" date="2016-11" db="EMBL/GenBank/DDBJ databases">
        <authorList>
            <person name="Jaros S."/>
            <person name="Januszkiewicz K."/>
            <person name="Wedrychowicz H."/>
        </authorList>
    </citation>
    <scope>NUCLEOTIDE SEQUENCE [LARGE SCALE GENOMIC DNA]</scope>
    <source>
        <strain evidence="6 7">DSM 17918</strain>
    </source>
</reference>
<feature type="modified residue" description="N6-(pyridoxal phosphate)lysine" evidence="4">
    <location>
        <position position="195"/>
    </location>
</feature>
<comment type="cofactor">
    <cofactor evidence="1 5">
        <name>pyridoxal 5'-phosphate</name>
        <dbReference type="ChEBI" id="CHEBI:597326"/>
    </cofactor>
</comment>
<dbReference type="Gene3D" id="3.90.1150.10">
    <property type="entry name" value="Aspartate Aminotransferase, domain 1"/>
    <property type="match status" value="1"/>
</dbReference>
<dbReference type="InterPro" id="IPR015422">
    <property type="entry name" value="PyrdxlP-dep_Trfase_small"/>
</dbReference>
<dbReference type="InterPro" id="IPR015424">
    <property type="entry name" value="PyrdxlP-dep_Trfase"/>
</dbReference>
<evidence type="ECO:0000256" key="4">
    <source>
        <dbReference type="PIRSR" id="PIRSR001434-2"/>
    </source>
</evidence>
<evidence type="ECO:0000313" key="6">
    <source>
        <dbReference type="EMBL" id="SHF50620.1"/>
    </source>
</evidence>
<name>A0A1M5C7J0_9THEO</name>
<evidence type="ECO:0000313" key="7">
    <source>
        <dbReference type="Proteomes" id="UP000184088"/>
    </source>
</evidence>
<dbReference type="InterPro" id="IPR054542">
    <property type="entry name" value="Cys_met_metab_PP"/>
</dbReference>
<dbReference type="GO" id="GO:0009086">
    <property type="term" value="P:methionine biosynthetic process"/>
    <property type="evidence" value="ECO:0007669"/>
    <property type="project" value="UniProtKB-ARBA"/>
</dbReference>
<dbReference type="PIRSF" id="PIRSF001434">
    <property type="entry name" value="CGS"/>
    <property type="match status" value="1"/>
</dbReference>
<accession>A0A1M5C7J0</accession>
<dbReference type="PROSITE" id="PS00868">
    <property type="entry name" value="CYS_MET_METAB_PP"/>
    <property type="match status" value="1"/>
</dbReference>
<keyword evidence="3 4" id="KW-0663">Pyridoxal phosphate</keyword>
<sequence length="382" mass="42365">MKLSTLLVRAGINREDVTGAVSMPIYQSATFIHRGLGLSTGFDYSRTQNPTRFQLEKAITQLEGGVDSLAFSSGMAAITAVFMLFESGDHIIISDDLYGGTYRIVNQIFSKYQLNFSCVDITDIESVENAIRPNTKAIFIETPTNPMMKIADVKRIVDICRRNNLLCIFDNTFLSAYLFQPLKIGVDIVIESATKYLSGHNDLLAGIVSTSKQDIAEKLRFIQNSTGAVLSPNDSWLLLRGLKTLGVRMDRQQDNAQKIAQWLLCRPEISKVLYPGLPHHPGHNILKELANGFGAMISFEVVDIALVKRILENLEIISFAESLGGVESLITYPIEQTHKDIPDDLKKKIGLNDRILRLSVGIEDSDDLIMDLEHALLGGPQP</sequence>
<dbReference type="GO" id="GO:0016846">
    <property type="term" value="F:carbon-sulfur lyase activity"/>
    <property type="evidence" value="ECO:0007669"/>
    <property type="project" value="TreeGrafter"/>
</dbReference>
<dbReference type="GO" id="GO:0019346">
    <property type="term" value="P:transsulfuration"/>
    <property type="evidence" value="ECO:0007669"/>
    <property type="project" value="InterPro"/>
</dbReference>
<dbReference type="STRING" id="1121256.SAMN02746089_02051"/>
<dbReference type="CDD" id="cd00614">
    <property type="entry name" value="CGS_like"/>
    <property type="match status" value="1"/>
</dbReference>
<evidence type="ECO:0000256" key="5">
    <source>
        <dbReference type="RuleBase" id="RU362118"/>
    </source>
</evidence>
<dbReference type="RefSeq" id="WP_073344920.1">
    <property type="nucleotide sequence ID" value="NZ_FQVH01000026.1"/>
</dbReference>
<gene>
    <name evidence="6" type="ORF">SAMN02746089_02051</name>
</gene>
<dbReference type="SUPFAM" id="SSF53383">
    <property type="entry name" value="PLP-dependent transferases"/>
    <property type="match status" value="1"/>
</dbReference>